<evidence type="ECO:0000256" key="3">
    <source>
        <dbReference type="ARBA" id="ARBA00022729"/>
    </source>
</evidence>
<dbReference type="KEGG" id="lgi:LOTGIDRAFT_119892"/>
<name>V3ZNS6_LOTGI</name>
<dbReference type="GeneID" id="20231794"/>
<dbReference type="AlphaFoldDB" id="V3ZNS6"/>
<dbReference type="OrthoDB" id="6130567at2759"/>
<sequence>MAFFSTEYNGPPCKGYWTEFFNRDTPSDDFDLETLFKIRKEYGRRVCREPIGIDARLLNGKDYSTSGEVVVIGPRYGFSCKNENQLDGKCEDYKVRFCCR</sequence>
<organism evidence="6 7">
    <name type="scientific">Lottia gigantea</name>
    <name type="common">Giant owl limpet</name>
    <dbReference type="NCBI Taxonomy" id="225164"/>
    <lineage>
        <taxon>Eukaryota</taxon>
        <taxon>Metazoa</taxon>
        <taxon>Spiralia</taxon>
        <taxon>Lophotrochozoa</taxon>
        <taxon>Mollusca</taxon>
        <taxon>Gastropoda</taxon>
        <taxon>Patellogastropoda</taxon>
        <taxon>Lottioidea</taxon>
        <taxon>Lottiidae</taxon>
        <taxon>Lottia</taxon>
    </lineage>
</organism>
<keyword evidence="2" id="KW-0964">Secreted</keyword>
<keyword evidence="3" id="KW-0732">Signal</keyword>
<evidence type="ECO:0000313" key="7">
    <source>
        <dbReference type="Proteomes" id="UP000030746"/>
    </source>
</evidence>
<protein>
    <recommendedName>
        <fullName evidence="5">WxxW domain-containing protein</fullName>
    </recommendedName>
</protein>
<dbReference type="InterPro" id="IPR039675">
    <property type="entry name" value="CILP1/CILP2"/>
</dbReference>
<evidence type="ECO:0000313" key="6">
    <source>
        <dbReference type="EMBL" id="ESO93028.1"/>
    </source>
</evidence>
<accession>V3ZNS6</accession>
<reference evidence="6 7" key="1">
    <citation type="journal article" date="2013" name="Nature">
        <title>Insights into bilaterian evolution from three spiralian genomes.</title>
        <authorList>
            <person name="Simakov O."/>
            <person name="Marletaz F."/>
            <person name="Cho S.J."/>
            <person name="Edsinger-Gonzales E."/>
            <person name="Havlak P."/>
            <person name="Hellsten U."/>
            <person name="Kuo D.H."/>
            <person name="Larsson T."/>
            <person name="Lv J."/>
            <person name="Arendt D."/>
            <person name="Savage R."/>
            <person name="Osoegawa K."/>
            <person name="de Jong P."/>
            <person name="Grimwood J."/>
            <person name="Chapman J.A."/>
            <person name="Shapiro H."/>
            <person name="Aerts A."/>
            <person name="Otillar R.P."/>
            <person name="Terry A.Y."/>
            <person name="Boore J.L."/>
            <person name="Grigoriev I.V."/>
            <person name="Lindberg D.R."/>
            <person name="Seaver E.C."/>
            <person name="Weisblat D.A."/>
            <person name="Putnam N.H."/>
            <person name="Rokhsar D.S."/>
        </authorList>
    </citation>
    <scope>NUCLEOTIDE SEQUENCE [LARGE SCALE GENOMIC DNA]</scope>
</reference>
<dbReference type="PANTHER" id="PTHR15031">
    <property type="entry name" value="CARTILAGE INTERMEDIATE LAYER PROTEIN CLIP"/>
    <property type="match status" value="1"/>
</dbReference>
<gene>
    <name evidence="6" type="ORF">LOTGIDRAFT_119892</name>
</gene>
<evidence type="ECO:0000256" key="2">
    <source>
        <dbReference type="ARBA" id="ARBA00022525"/>
    </source>
</evidence>
<dbReference type="EMBL" id="KB201977">
    <property type="protein sequence ID" value="ESO93028.1"/>
    <property type="molecule type" value="Genomic_DNA"/>
</dbReference>
<dbReference type="HOGENOM" id="CLU_162414_0_0_1"/>
<comment type="subcellular location">
    <subcellularLocation>
        <location evidence="1">Secreted</location>
    </subcellularLocation>
</comment>
<dbReference type="InterPro" id="IPR025155">
    <property type="entry name" value="WxxW_domain"/>
</dbReference>
<keyword evidence="4" id="KW-0325">Glycoprotein</keyword>
<feature type="domain" description="WxxW" evidence="5">
    <location>
        <begin position="17"/>
        <end position="99"/>
    </location>
</feature>
<dbReference type="RefSeq" id="XP_009056238.1">
    <property type="nucleotide sequence ID" value="XM_009057990.1"/>
</dbReference>
<dbReference type="CTD" id="20231794"/>
<evidence type="ECO:0000256" key="1">
    <source>
        <dbReference type="ARBA" id="ARBA00004613"/>
    </source>
</evidence>
<dbReference type="PANTHER" id="PTHR15031:SF4">
    <property type="entry name" value="CARTILAGE INTERMEDIATE LAYER PROTEIN 1"/>
    <property type="match status" value="1"/>
</dbReference>
<evidence type="ECO:0000256" key="4">
    <source>
        <dbReference type="ARBA" id="ARBA00023180"/>
    </source>
</evidence>
<dbReference type="GO" id="GO:0005576">
    <property type="term" value="C:extracellular region"/>
    <property type="evidence" value="ECO:0007669"/>
    <property type="project" value="UniProtKB-SubCell"/>
</dbReference>
<keyword evidence="7" id="KW-1185">Reference proteome</keyword>
<dbReference type="Pfam" id="PF13330">
    <property type="entry name" value="Mucin2_WxxW"/>
    <property type="match status" value="1"/>
</dbReference>
<dbReference type="Proteomes" id="UP000030746">
    <property type="component" value="Unassembled WGS sequence"/>
</dbReference>
<proteinExistence type="predicted"/>
<evidence type="ECO:0000259" key="5">
    <source>
        <dbReference type="Pfam" id="PF13330"/>
    </source>
</evidence>